<sequence>MKPGSELIPAPAPAAGCRGLATATANAYAWKIGLQPSYCETRLNKEVVKSERKRCPSFENTTPQEIRSPEACTREEQPEARAYAAIA</sequence>
<name>A0A4C1U125_EUMVA</name>
<gene>
    <name evidence="2" type="ORF">EVAR_11330_1</name>
</gene>
<keyword evidence="3" id="KW-1185">Reference proteome</keyword>
<evidence type="ECO:0000313" key="3">
    <source>
        <dbReference type="Proteomes" id="UP000299102"/>
    </source>
</evidence>
<dbReference type="AlphaFoldDB" id="A0A4C1U125"/>
<accession>A0A4C1U125</accession>
<proteinExistence type="predicted"/>
<organism evidence="2 3">
    <name type="scientific">Eumeta variegata</name>
    <name type="common">Bagworm moth</name>
    <name type="synonym">Eumeta japonica</name>
    <dbReference type="NCBI Taxonomy" id="151549"/>
    <lineage>
        <taxon>Eukaryota</taxon>
        <taxon>Metazoa</taxon>
        <taxon>Ecdysozoa</taxon>
        <taxon>Arthropoda</taxon>
        <taxon>Hexapoda</taxon>
        <taxon>Insecta</taxon>
        <taxon>Pterygota</taxon>
        <taxon>Neoptera</taxon>
        <taxon>Endopterygota</taxon>
        <taxon>Lepidoptera</taxon>
        <taxon>Glossata</taxon>
        <taxon>Ditrysia</taxon>
        <taxon>Tineoidea</taxon>
        <taxon>Psychidae</taxon>
        <taxon>Oiketicinae</taxon>
        <taxon>Eumeta</taxon>
    </lineage>
</organism>
<dbReference type="Proteomes" id="UP000299102">
    <property type="component" value="Unassembled WGS sequence"/>
</dbReference>
<reference evidence="2 3" key="1">
    <citation type="journal article" date="2019" name="Commun. Biol.">
        <title>The bagworm genome reveals a unique fibroin gene that provides high tensile strength.</title>
        <authorList>
            <person name="Kono N."/>
            <person name="Nakamura H."/>
            <person name="Ohtoshi R."/>
            <person name="Tomita M."/>
            <person name="Numata K."/>
            <person name="Arakawa K."/>
        </authorList>
    </citation>
    <scope>NUCLEOTIDE SEQUENCE [LARGE SCALE GENOMIC DNA]</scope>
</reference>
<feature type="region of interest" description="Disordered" evidence="1">
    <location>
        <begin position="50"/>
        <end position="87"/>
    </location>
</feature>
<evidence type="ECO:0000313" key="2">
    <source>
        <dbReference type="EMBL" id="GBP19940.1"/>
    </source>
</evidence>
<evidence type="ECO:0000256" key="1">
    <source>
        <dbReference type="SAM" id="MobiDB-lite"/>
    </source>
</evidence>
<comment type="caution">
    <text evidence="2">The sequence shown here is derived from an EMBL/GenBank/DDBJ whole genome shotgun (WGS) entry which is preliminary data.</text>
</comment>
<dbReference type="EMBL" id="BGZK01000113">
    <property type="protein sequence ID" value="GBP19940.1"/>
    <property type="molecule type" value="Genomic_DNA"/>
</dbReference>
<protein>
    <submittedName>
        <fullName evidence="2">Uncharacterized protein</fullName>
    </submittedName>
</protein>